<dbReference type="EMBL" id="JARJCW010000046">
    <property type="protein sequence ID" value="KAJ7204843.1"/>
    <property type="molecule type" value="Genomic_DNA"/>
</dbReference>
<keyword evidence="3" id="KW-1185">Reference proteome</keyword>
<dbReference type="Proteomes" id="UP001219525">
    <property type="component" value="Unassembled WGS sequence"/>
</dbReference>
<evidence type="ECO:0000256" key="1">
    <source>
        <dbReference type="SAM" id="MobiDB-lite"/>
    </source>
</evidence>
<accession>A0AAD6VBC6</accession>
<evidence type="ECO:0000313" key="2">
    <source>
        <dbReference type="EMBL" id="KAJ7204843.1"/>
    </source>
</evidence>
<evidence type="ECO:0000313" key="3">
    <source>
        <dbReference type="Proteomes" id="UP001219525"/>
    </source>
</evidence>
<feature type="region of interest" description="Disordered" evidence="1">
    <location>
        <begin position="225"/>
        <end position="260"/>
    </location>
</feature>
<feature type="region of interest" description="Disordered" evidence="1">
    <location>
        <begin position="1"/>
        <end position="42"/>
    </location>
</feature>
<gene>
    <name evidence="2" type="ORF">GGX14DRAFT_698748</name>
</gene>
<protein>
    <submittedName>
        <fullName evidence="2">Uncharacterized protein</fullName>
    </submittedName>
</protein>
<dbReference type="AlphaFoldDB" id="A0AAD6VBC6"/>
<feature type="compositionally biased region" description="Pro residues" evidence="1">
    <location>
        <begin position="242"/>
        <end position="251"/>
    </location>
</feature>
<comment type="caution">
    <text evidence="2">The sequence shown here is derived from an EMBL/GenBank/DDBJ whole genome shotgun (WGS) entry which is preliminary data.</text>
</comment>
<name>A0AAD6VBC6_9AGAR</name>
<proteinExistence type="predicted"/>
<reference evidence="2" key="1">
    <citation type="submission" date="2023-03" db="EMBL/GenBank/DDBJ databases">
        <title>Massive genome expansion in bonnet fungi (Mycena s.s.) driven by repeated elements and novel gene families across ecological guilds.</title>
        <authorList>
            <consortium name="Lawrence Berkeley National Laboratory"/>
            <person name="Harder C.B."/>
            <person name="Miyauchi S."/>
            <person name="Viragh M."/>
            <person name="Kuo A."/>
            <person name="Thoen E."/>
            <person name="Andreopoulos B."/>
            <person name="Lu D."/>
            <person name="Skrede I."/>
            <person name="Drula E."/>
            <person name="Henrissat B."/>
            <person name="Morin E."/>
            <person name="Kohler A."/>
            <person name="Barry K."/>
            <person name="LaButti K."/>
            <person name="Morin E."/>
            <person name="Salamov A."/>
            <person name="Lipzen A."/>
            <person name="Mereny Z."/>
            <person name="Hegedus B."/>
            <person name="Baldrian P."/>
            <person name="Stursova M."/>
            <person name="Weitz H."/>
            <person name="Taylor A."/>
            <person name="Grigoriev I.V."/>
            <person name="Nagy L.G."/>
            <person name="Martin F."/>
            <person name="Kauserud H."/>
        </authorList>
    </citation>
    <scope>NUCLEOTIDE SEQUENCE</scope>
    <source>
        <strain evidence="2">9144</strain>
    </source>
</reference>
<organism evidence="2 3">
    <name type="scientific">Mycena pura</name>
    <dbReference type="NCBI Taxonomy" id="153505"/>
    <lineage>
        <taxon>Eukaryota</taxon>
        <taxon>Fungi</taxon>
        <taxon>Dikarya</taxon>
        <taxon>Basidiomycota</taxon>
        <taxon>Agaricomycotina</taxon>
        <taxon>Agaricomycetes</taxon>
        <taxon>Agaricomycetidae</taxon>
        <taxon>Agaricales</taxon>
        <taxon>Marasmiineae</taxon>
        <taxon>Mycenaceae</taxon>
        <taxon>Mycena</taxon>
    </lineage>
</organism>
<sequence>MFDESREHISQASWMDHQKGATRSKRSASPPDTLLVWPGDPARKSAESMRDWAQKARIRAKCRVGVVGGHQHRATPSRSFHYQSIKWFNPPNEPHCPMSHFLDRAPYSSLRAAAALDDRAPYYLSSHADWRAPLLQPAAAAAPRHYIPTPASYASPWHPVNFTCQPEYNSHPHSHSRSHAPSPPYLLDPLSDDLGACAYTAPLTRPASRASVSVSTYSTSYATAAGASSPASGSSGSSSAAPPSPPPPAAPAPAVKQELPDDDGFIMDAASTFGPLASAFVCAPPTEVPLRATQAGRRMRRMMGVFRLNPFAIQGGRKGTGAAAAADACTWAGGEARPLEEPPQLFEFQVVLERPLLPEVAGDDEDEGDDGRARARGRRVKEAKCEQPEDGYGFGYEFGGESGFHVGQGMPPDAPNLHGLRAFSPDFGLDAEPELEQEPSWELAYPPTPPPVHANVFDPAAAYPRALHNAAAHPYLVRPVPAPRPPIHTHTHTHVQGRTRGYDASASRRWSLPAHAHTQGSAAFLM</sequence>
<feature type="compositionally biased region" description="Low complexity" evidence="1">
    <location>
        <begin position="225"/>
        <end position="241"/>
    </location>
</feature>
<feature type="region of interest" description="Disordered" evidence="1">
    <location>
        <begin position="360"/>
        <end position="384"/>
    </location>
</feature>